<comment type="caution">
    <text evidence="3">The sequence shown here is derived from an EMBL/GenBank/DDBJ whole genome shotgun (WGS) entry which is preliminary data.</text>
</comment>
<reference evidence="3" key="1">
    <citation type="submission" date="2022-03" db="EMBL/GenBank/DDBJ databases">
        <authorList>
            <person name="Martin C."/>
        </authorList>
    </citation>
    <scope>NUCLEOTIDE SEQUENCE</scope>
</reference>
<feature type="signal peptide" evidence="2">
    <location>
        <begin position="1"/>
        <end position="18"/>
    </location>
</feature>
<name>A0A8J1TW46_OWEFU</name>
<evidence type="ECO:0000313" key="4">
    <source>
        <dbReference type="Proteomes" id="UP000749559"/>
    </source>
</evidence>
<dbReference type="AlphaFoldDB" id="A0A8J1TW46"/>
<evidence type="ECO:0000256" key="2">
    <source>
        <dbReference type="SAM" id="SignalP"/>
    </source>
</evidence>
<evidence type="ECO:0000256" key="1">
    <source>
        <dbReference type="SAM" id="MobiDB-lite"/>
    </source>
</evidence>
<evidence type="ECO:0000313" key="3">
    <source>
        <dbReference type="EMBL" id="CAH1796264.1"/>
    </source>
</evidence>
<feature type="compositionally biased region" description="Polar residues" evidence="1">
    <location>
        <begin position="111"/>
        <end position="121"/>
    </location>
</feature>
<keyword evidence="2" id="KW-0732">Signal</keyword>
<gene>
    <name evidence="3" type="ORF">OFUS_LOCUS20693</name>
</gene>
<sequence>MQKLKVFLFLSFSGIVLTLWIDQLFKNDSTKILWDKSDISIKCFNNYRDQAYQNYKSTSWNYNRTNLRDNSTNLRNNCTTDGAIWINSSQSRNSTNQSNNSATQSNNSANKGTNTQNDKTEINFSRDISSRHFYIERENPTSVPNVVHYIWFGKRNFEFLNALSVYSAYRFINPFEIIFHGDTVPSGKWWNFVLRNTKRVRFVHTLKPLRVYGKKLVHVEHSADILR</sequence>
<feature type="chain" id="PRO_5043422734" evidence="2">
    <location>
        <begin position="19"/>
        <end position="227"/>
    </location>
</feature>
<dbReference type="PANTHER" id="PTHR46830">
    <property type="entry name" value="TRANSFERASE, PUTATIVE-RELATED"/>
    <property type="match status" value="1"/>
</dbReference>
<keyword evidence="4" id="KW-1185">Reference proteome</keyword>
<protein>
    <submittedName>
        <fullName evidence="3">Uncharacterized protein</fullName>
    </submittedName>
</protein>
<feature type="non-terminal residue" evidence="3">
    <location>
        <position position="227"/>
    </location>
</feature>
<proteinExistence type="predicted"/>
<dbReference type="Proteomes" id="UP000749559">
    <property type="component" value="Unassembled WGS sequence"/>
</dbReference>
<dbReference type="OrthoDB" id="6150660at2759"/>
<organism evidence="3 4">
    <name type="scientific">Owenia fusiformis</name>
    <name type="common">Polychaete worm</name>
    <dbReference type="NCBI Taxonomy" id="6347"/>
    <lineage>
        <taxon>Eukaryota</taxon>
        <taxon>Metazoa</taxon>
        <taxon>Spiralia</taxon>
        <taxon>Lophotrochozoa</taxon>
        <taxon>Annelida</taxon>
        <taxon>Polychaeta</taxon>
        <taxon>Sedentaria</taxon>
        <taxon>Canalipalpata</taxon>
        <taxon>Sabellida</taxon>
        <taxon>Oweniida</taxon>
        <taxon>Oweniidae</taxon>
        <taxon>Owenia</taxon>
    </lineage>
</organism>
<dbReference type="EMBL" id="CAIIXF020000010">
    <property type="protein sequence ID" value="CAH1796264.1"/>
    <property type="molecule type" value="Genomic_DNA"/>
</dbReference>
<feature type="compositionally biased region" description="Low complexity" evidence="1">
    <location>
        <begin position="89"/>
        <end position="110"/>
    </location>
</feature>
<dbReference type="PANTHER" id="PTHR46830:SF1">
    <property type="entry name" value="ALPHA-1,4-N-ACETYLGLUCOSAMINYLTRANSFERASE"/>
    <property type="match status" value="1"/>
</dbReference>
<feature type="region of interest" description="Disordered" evidence="1">
    <location>
        <begin position="89"/>
        <end position="121"/>
    </location>
</feature>
<accession>A0A8J1TW46</accession>